<dbReference type="Proteomes" id="UP001060085">
    <property type="component" value="Linkage Group LG01"/>
</dbReference>
<comment type="caution">
    <text evidence="1">The sequence shown here is derived from an EMBL/GenBank/DDBJ whole genome shotgun (WGS) entry which is preliminary data.</text>
</comment>
<name>A0ACC0CDP4_CATRO</name>
<gene>
    <name evidence="1" type="ORF">M9H77_04238</name>
</gene>
<accession>A0ACC0CDP4</accession>
<reference evidence="2" key="1">
    <citation type="journal article" date="2023" name="Nat. Plants">
        <title>Single-cell RNA sequencing provides a high-resolution roadmap for understanding the multicellular compartmentation of specialized metabolism.</title>
        <authorList>
            <person name="Sun S."/>
            <person name="Shen X."/>
            <person name="Li Y."/>
            <person name="Li Y."/>
            <person name="Wang S."/>
            <person name="Li R."/>
            <person name="Zhang H."/>
            <person name="Shen G."/>
            <person name="Guo B."/>
            <person name="Wei J."/>
            <person name="Xu J."/>
            <person name="St-Pierre B."/>
            <person name="Chen S."/>
            <person name="Sun C."/>
        </authorList>
    </citation>
    <scope>NUCLEOTIDE SEQUENCE [LARGE SCALE GENOMIC DNA]</scope>
</reference>
<dbReference type="EMBL" id="CM044701">
    <property type="protein sequence ID" value="KAI5683010.1"/>
    <property type="molecule type" value="Genomic_DNA"/>
</dbReference>
<proteinExistence type="predicted"/>
<protein>
    <submittedName>
        <fullName evidence="1">Uncharacterized protein</fullName>
    </submittedName>
</protein>
<evidence type="ECO:0000313" key="2">
    <source>
        <dbReference type="Proteomes" id="UP001060085"/>
    </source>
</evidence>
<organism evidence="1 2">
    <name type="scientific">Catharanthus roseus</name>
    <name type="common">Madagascar periwinkle</name>
    <name type="synonym">Vinca rosea</name>
    <dbReference type="NCBI Taxonomy" id="4058"/>
    <lineage>
        <taxon>Eukaryota</taxon>
        <taxon>Viridiplantae</taxon>
        <taxon>Streptophyta</taxon>
        <taxon>Embryophyta</taxon>
        <taxon>Tracheophyta</taxon>
        <taxon>Spermatophyta</taxon>
        <taxon>Magnoliopsida</taxon>
        <taxon>eudicotyledons</taxon>
        <taxon>Gunneridae</taxon>
        <taxon>Pentapetalae</taxon>
        <taxon>asterids</taxon>
        <taxon>lamiids</taxon>
        <taxon>Gentianales</taxon>
        <taxon>Apocynaceae</taxon>
        <taxon>Rauvolfioideae</taxon>
        <taxon>Vinceae</taxon>
        <taxon>Catharanthinae</taxon>
        <taxon>Catharanthus</taxon>
    </lineage>
</organism>
<keyword evidence="2" id="KW-1185">Reference proteome</keyword>
<sequence>MTTESFSNTCKTDKENRMRLAKIRRYNCGRSSSRPLSYNNLKLLLLWGTFDPYDYEAWEQEVESLFYSYGVREEEKFHWVQKSLSYEKENRIKTNQEQALRNKCGVVNHEDKDKQSEGGTLAYKSIKTNSSKVKEEHLPTRFSSISCAIPRVDEYYFNISDYASHMLGDEEKGRNMEKELGTILEELPISLSLNPSLSFYEASFEELKISLEYSCTLTLMFGRNHTTEFKEKEKIFGKELSLCHEDSSISPFLNPSILSHKGAYDDLKLFLESYISYFKEKYVEYCESILPFFETFMNDFVGVISLNPSLLFLNKQVEFLCHEQKLLNVIKSLNTLMENIFGFQFCHLHFKELLLNNFENQMGAYLEMFKDNPLTFVKSILRKETFEQVCKELVVGHLYYHKPFKEWFWKNSCSSMWSKIHIFFGSFVESGYDERVTWISWSLCGDFHAKFKGELVENCDYVSSFIYASMKNFDGFIPSILLLGFASHHFEFPYDEQKVLNVGKFLKALIGNIHGFQFYHFHFKEFMWLLICGKKMNGSFKVLNLIFVIL</sequence>
<evidence type="ECO:0000313" key="1">
    <source>
        <dbReference type="EMBL" id="KAI5683010.1"/>
    </source>
</evidence>